<organism evidence="1 2">
    <name type="scientific">Achromobacter xylosoxidans (strain A8)</name>
    <dbReference type="NCBI Taxonomy" id="762376"/>
    <lineage>
        <taxon>Bacteria</taxon>
        <taxon>Pseudomonadati</taxon>
        <taxon>Pseudomonadota</taxon>
        <taxon>Betaproteobacteria</taxon>
        <taxon>Burkholderiales</taxon>
        <taxon>Alcaligenaceae</taxon>
        <taxon>Achromobacter</taxon>
    </lineage>
</organism>
<dbReference type="KEGG" id="axy:AXYL_06330"/>
<gene>
    <name evidence="1" type="ordered locus">AXYL_06330</name>
</gene>
<name>E3HQI9_ACHXA</name>
<dbReference type="Proteomes" id="UP000006876">
    <property type="component" value="Chromosome"/>
</dbReference>
<dbReference type="AlphaFoldDB" id="E3HQI9"/>
<proteinExistence type="predicted"/>
<dbReference type="STRING" id="762376.AXYL_06330"/>
<protein>
    <submittedName>
        <fullName evidence="1">Uncharacterized protein</fullName>
    </submittedName>
</protein>
<dbReference type="HOGENOM" id="CLU_3245687_0_0_4"/>
<accession>E3HQI9</accession>
<evidence type="ECO:0000313" key="1">
    <source>
        <dbReference type="EMBL" id="ADP19623.1"/>
    </source>
</evidence>
<sequence>MHTTASVPTFMIHQAKQSAFPFRAQGVVLACAGLKSKKQPLI</sequence>
<reference evidence="1 2" key="1">
    <citation type="journal article" date="2011" name="J. Bacteriol.">
        <title>Complete genome sequence of the haloaromatic acid-degrading bacterium Achromobacter xylosoxidans A8.</title>
        <authorList>
            <person name="Strnad H."/>
            <person name="Ridl J."/>
            <person name="Paces J."/>
            <person name="Kolar M."/>
            <person name="Vlcek C."/>
            <person name="Paces V."/>
        </authorList>
    </citation>
    <scope>NUCLEOTIDE SEQUENCE [LARGE SCALE GENOMIC DNA]</scope>
    <source>
        <strain evidence="1 2">A8</strain>
    </source>
</reference>
<dbReference type="EMBL" id="CP002287">
    <property type="protein sequence ID" value="ADP19623.1"/>
    <property type="molecule type" value="Genomic_DNA"/>
</dbReference>
<dbReference type="RefSeq" id="WP_013396910.1">
    <property type="nucleotide sequence ID" value="NC_014640.1"/>
</dbReference>
<evidence type="ECO:0000313" key="2">
    <source>
        <dbReference type="Proteomes" id="UP000006876"/>
    </source>
</evidence>